<gene>
    <name evidence="1" type="ORF">NUW58_g2555</name>
</gene>
<evidence type="ECO:0000313" key="1">
    <source>
        <dbReference type="EMBL" id="KAJ2991322.1"/>
    </source>
</evidence>
<evidence type="ECO:0000313" key="2">
    <source>
        <dbReference type="Proteomes" id="UP001143856"/>
    </source>
</evidence>
<accession>A0ACC1PFI8</accession>
<sequence length="323" mass="36197">MIKSVLASFLLATSAVRASPALTERSLDTASNNDPFAITQSARNPRARAAEIEVKRKGWQYSEYPMGVAYYPTGTLANKTIAKDGESWLPPILEIQGHIDEEGPKALENIKAKGGLNKLEDYVNLYDGQWEHAFPDGPFPGMLTNFTDDRLFSMMRLSASPYRIKRVKPSDNLLFDVKEAKSITGLTLQQLKQQGRLFLEDFTEMKELDPTDKFGAGCQSYFYIHPKSGDFLPLAIRPVVKNRENAALVYTPKDEPTDWMLAKLIMNQNDGWHATWAHITQSHSAAEAPYLAAIRTLSEDHPVMKIIHRGKFLPDRSSGASPR</sequence>
<name>A0ACC1PFI8_9PEZI</name>
<proteinExistence type="predicted"/>
<reference evidence="1" key="1">
    <citation type="submission" date="2022-10" db="EMBL/GenBank/DDBJ databases">
        <title>Genome Sequence of Xylaria curta.</title>
        <authorList>
            <person name="Buettner E."/>
        </authorList>
    </citation>
    <scope>NUCLEOTIDE SEQUENCE</scope>
    <source>
        <strain evidence="1">Babe10</strain>
    </source>
</reference>
<keyword evidence="2" id="KW-1185">Reference proteome</keyword>
<comment type="caution">
    <text evidence="1">The sequence shown here is derived from an EMBL/GenBank/DDBJ whole genome shotgun (WGS) entry which is preliminary data.</text>
</comment>
<dbReference type="Proteomes" id="UP001143856">
    <property type="component" value="Unassembled WGS sequence"/>
</dbReference>
<organism evidence="1 2">
    <name type="scientific">Xylaria curta</name>
    <dbReference type="NCBI Taxonomy" id="42375"/>
    <lineage>
        <taxon>Eukaryota</taxon>
        <taxon>Fungi</taxon>
        <taxon>Dikarya</taxon>
        <taxon>Ascomycota</taxon>
        <taxon>Pezizomycotina</taxon>
        <taxon>Sordariomycetes</taxon>
        <taxon>Xylariomycetidae</taxon>
        <taxon>Xylariales</taxon>
        <taxon>Xylariaceae</taxon>
        <taxon>Xylaria</taxon>
    </lineage>
</organism>
<protein>
    <submittedName>
        <fullName evidence="1">Uncharacterized protein</fullName>
    </submittedName>
</protein>
<dbReference type="EMBL" id="JAPDGR010000339">
    <property type="protein sequence ID" value="KAJ2991322.1"/>
    <property type="molecule type" value="Genomic_DNA"/>
</dbReference>